<name>A0A642V5B5_9ASCO</name>
<dbReference type="Pfam" id="PF10342">
    <property type="entry name" value="Kre9_KNH"/>
    <property type="match status" value="1"/>
</dbReference>
<dbReference type="InterPro" id="IPR052982">
    <property type="entry name" value="SRP1/TIP1-like"/>
</dbReference>
<feature type="chain" id="PRO_5024803075" description="Yeast cell wall synthesis Kre9/Knh1-like N-terminal domain-containing protein" evidence="3">
    <location>
        <begin position="18"/>
        <end position="256"/>
    </location>
</feature>
<proteinExistence type="predicted"/>
<dbReference type="EMBL" id="SWFS01000199">
    <property type="protein sequence ID" value="KAA8914573.1"/>
    <property type="molecule type" value="Genomic_DNA"/>
</dbReference>
<keyword evidence="6" id="KW-1185">Reference proteome</keyword>
<feature type="domain" description="Yeast cell wall synthesis Kre9/Knh1-like N-terminal" evidence="4">
    <location>
        <begin position="23"/>
        <end position="112"/>
    </location>
</feature>
<keyword evidence="1 3" id="KW-0732">Signal</keyword>
<dbReference type="InterPro" id="IPR018466">
    <property type="entry name" value="Kre9/Knh1-like_N"/>
</dbReference>
<evidence type="ECO:0000256" key="2">
    <source>
        <dbReference type="SAM" id="MobiDB-lite"/>
    </source>
</evidence>
<evidence type="ECO:0000259" key="4">
    <source>
        <dbReference type="Pfam" id="PF10342"/>
    </source>
</evidence>
<dbReference type="PANTHER" id="PTHR40633">
    <property type="entry name" value="MATRIX PROTEIN, PUTATIVE (AFU_ORTHOLOGUE AFUA_8G05410)-RELATED"/>
    <property type="match status" value="1"/>
</dbReference>
<evidence type="ECO:0000313" key="5">
    <source>
        <dbReference type="EMBL" id="KAA8914573.1"/>
    </source>
</evidence>
<reference evidence="5" key="1">
    <citation type="journal article" date="2019" name="G3 (Bethesda)">
        <title>Genome Assemblies of Two Rare Opportunistic Yeast Pathogens: Diutina rugosa (syn. Candida rugosa) and Trichomonascus ciferrii (syn. Candida ciferrii).</title>
        <authorList>
            <person name="Mixao V."/>
            <person name="Saus E."/>
            <person name="Hansen A.P."/>
            <person name="Lass-Florl C."/>
            <person name="Gabaldon T."/>
        </authorList>
    </citation>
    <scope>NUCLEOTIDE SEQUENCE</scope>
    <source>
        <strain evidence="5">CBS 4856</strain>
    </source>
</reference>
<sequence length="256" mass="24473">MKFTLATLATLVSAVLAANEFTSPSPNDVLKTGESFVVKWEPSDESSKVNLYLRKGDPDNLENVLTISKNLDNGGAVRWTVPSSVEPGNQYAIEIQDADNEEEVNYSNQFTIEKGEGSTSESAAASGNSTATTSAAATTGASNATTSAPVTTGAAINSTAVTSGAGNATATSGNGTATQTGSGAASGTASGSASASGSGSASGSASGSGAASGSGSGSGSGAASASSTTGGESGASTFAISSFVIAAGIAGAAFAF</sequence>
<feature type="signal peptide" evidence="3">
    <location>
        <begin position="1"/>
        <end position="17"/>
    </location>
</feature>
<feature type="region of interest" description="Disordered" evidence="2">
    <location>
        <begin position="164"/>
        <end position="228"/>
    </location>
</feature>
<dbReference type="VEuPathDB" id="FungiDB:TRICI_002875"/>
<dbReference type="AlphaFoldDB" id="A0A642V5B5"/>
<evidence type="ECO:0000313" key="6">
    <source>
        <dbReference type="Proteomes" id="UP000761534"/>
    </source>
</evidence>
<protein>
    <recommendedName>
        <fullName evidence="4">Yeast cell wall synthesis Kre9/Knh1-like N-terminal domain-containing protein</fullName>
    </recommendedName>
</protein>
<accession>A0A642V5B5</accession>
<dbReference type="OrthoDB" id="5589325at2759"/>
<evidence type="ECO:0000256" key="3">
    <source>
        <dbReference type="SAM" id="SignalP"/>
    </source>
</evidence>
<feature type="compositionally biased region" description="Low complexity" evidence="2">
    <location>
        <begin position="164"/>
        <end position="209"/>
    </location>
</feature>
<comment type="caution">
    <text evidence="5">The sequence shown here is derived from an EMBL/GenBank/DDBJ whole genome shotgun (WGS) entry which is preliminary data.</text>
</comment>
<dbReference type="PANTHER" id="PTHR40633:SF1">
    <property type="entry name" value="GPI ANCHORED SERINE-THREONINE RICH PROTEIN (AFU_ORTHOLOGUE AFUA_1G03630)"/>
    <property type="match status" value="1"/>
</dbReference>
<feature type="compositionally biased region" description="Gly residues" evidence="2">
    <location>
        <begin position="210"/>
        <end position="220"/>
    </location>
</feature>
<gene>
    <name evidence="5" type="ORF">TRICI_002875</name>
</gene>
<dbReference type="Proteomes" id="UP000761534">
    <property type="component" value="Unassembled WGS sequence"/>
</dbReference>
<evidence type="ECO:0000256" key="1">
    <source>
        <dbReference type="ARBA" id="ARBA00022729"/>
    </source>
</evidence>
<organism evidence="5 6">
    <name type="scientific">Trichomonascus ciferrii</name>
    <dbReference type="NCBI Taxonomy" id="44093"/>
    <lineage>
        <taxon>Eukaryota</taxon>
        <taxon>Fungi</taxon>
        <taxon>Dikarya</taxon>
        <taxon>Ascomycota</taxon>
        <taxon>Saccharomycotina</taxon>
        <taxon>Dipodascomycetes</taxon>
        <taxon>Dipodascales</taxon>
        <taxon>Trichomonascaceae</taxon>
        <taxon>Trichomonascus</taxon>
        <taxon>Trichomonascus ciferrii complex</taxon>
    </lineage>
</organism>